<name>A0ACA9QTV5_9GLOM</name>
<feature type="non-terminal residue" evidence="1">
    <location>
        <position position="1"/>
    </location>
</feature>
<comment type="caution">
    <text evidence="1">The sequence shown here is derived from an EMBL/GenBank/DDBJ whole genome shotgun (WGS) entry which is preliminary data.</text>
</comment>
<dbReference type="EMBL" id="CAJVPT010060432">
    <property type="protein sequence ID" value="CAG8763673.1"/>
    <property type="molecule type" value="Genomic_DNA"/>
</dbReference>
<organism evidence="1 2">
    <name type="scientific">Acaulospora colombiana</name>
    <dbReference type="NCBI Taxonomy" id="27376"/>
    <lineage>
        <taxon>Eukaryota</taxon>
        <taxon>Fungi</taxon>
        <taxon>Fungi incertae sedis</taxon>
        <taxon>Mucoromycota</taxon>
        <taxon>Glomeromycotina</taxon>
        <taxon>Glomeromycetes</taxon>
        <taxon>Diversisporales</taxon>
        <taxon>Acaulosporaceae</taxon>
        <taxon>Acaulospora</taxon>
    </lineage>
</organism>
<keyword evidence="2" id="KW-1185">Reference proteome</keyword>
<evidence type="ECO:0000313" key="1">
    <source>
        <dbReference type="EMBL" id="CAG8763673.1"/>
    </source>
</evidence>
<evidence type="ECO:0000313" key="2">
    <source>
        <dbReference type="Proteomes" id="UP000789525"/>
    </source>
</evidence>
<proteinExistence type="predicted"/>
<reference evidence="1" key="1">
    <citation type="submission" date="2021-06" db="EMBL/GenBank/DDBJ databases">
        <authorList>
            <person name="Kallberg Y."/>
            <person name="Tangrot J."/>
            <person name="Rosling A."/>
        </authorList>
    </citation>
    <scope>NUCLEOTIDE SEQUENCE</scope>
    <source>
        <strain evidence="1">CL356</strain>
    </source>
</reference>
<dbReference type="Proteomes" id="UP000789525">
    <property type="component" value="Unassembled WGS sequence"/>
</dbReference>
<sequence length="85" mass="9030">STATAAPSSTRSSRSNQAAATTKVSPKGFYNRRGDQYLGDGGIIRQPRDLEYSSAFATYPEVGKGFANSYGTVIDAYGRILARCG</sequence>
<accession>A0ACA9QTV5</accession>
<protein>
    <submittedName>
        <fullName evidence="1">6376_t:CDS:1</fullName>
    </submittedName>
</protein>
<gene>
    <name evidence="1" type="ORF">ACOLOM_LOCUS13328</name>
</gene>